<dbReference type="GO" id="GO:0003677">
    <property type="term" value="F:DNA binding"/>
    <property type="evidence" value="ECO:0007669"/>
    <property type="project" value="UniProtKB-KW"/>
</dbReference>
<dbReference type="AlphaFoldDB" id="A0A9P4S5Q4"/>
<dbReference type="Pfam" id="PF08493">
    <property type="entry name" value="AflR"/>
    <property type="match status" value="1"/>
</dbReference>
<organism evidence="7 8">
    <name type="scientific">Patellaria atrata CBS 101060</name>
    <dbReference type="NCBI Taxonomy" id="1346257"/>
    <lineage>
        <taxon>Eukaryota</taxon>
        <taxon>Fungi</taxon>
        <taxon>Dikarya</taxon>
        <taxon>Ascomycota</taxon>
        <taxon>Pezizomycotina</taxon>
        <taxon>Dothideomycetes</taxon>
        <taxon>Dothideomycetes incertae sedis</taxon>
        <taxon>Patellariales</taxon>
        <taxon>Patellariaceae</taxon>
        <taxon>Patellaria</taxon>
    </lineage>
</organism>
<keyword evidence="3" id="KW-0238">DNA-binding</keyword>
<dbReference type="Proteomes" id="UP000799429">
    <property type="component" value="Unassembled WGS sequence"/>
</dbReference>
<evidence type="ECO:0000259" key="6">
    <source>
        <dbReference type="Pfam" id="PF08493"/>
    </source>
</evidence>
<evidence type="ECO:0000256" key="4">
    <source>
        <dbReference type="ARBA" id="ARBA00023163"/>
    </source>
</evidence>
<dbReference type="GO" id="GO:0006355">
    <property type="term" value="P:regulation of DNA-templated transcription"/>
    <property type="evidence" value="ECO:0007669"/>
    <property type="project" value="InterPro"/>
</dbReference>
<keyword evidence="5" id="KW-0539">Nucleus</keyword>
<gene>
    <name evidence="7" type="ORF">M501DRAFT_289533</name>
</gene>
<evidence type="ECO:0000313" key="8">
    <source>
        <dbReference type="Proteomes" id="UP000799429"/>
    </source>
</evidence>
<dbReference type="GO" id="GO:0046872">
    <property type="term" value="F:metal ion binding"/>
    <property type="evidence" value="ECO:0007669"/>
    <property type="project" value="UniProtKB-KW"/>
</dbReference>
<name>A0A9P4S5Q4_9PEZI</name>
<dbReference type="OrthoDB" id="2740448at2759"/>
<evidence type="ECO:0000256" key="2">
    <source>
        <dbReference type="ARBA" id="ARBA00023015"/>
    </source>
</evidence>
<reference evidence="7" key="1">
    <citation type="journal article" date="2020" name="Stud. Mycol.">
        <title>101 Dothideomycetes genomes: a test case for predicting lifestyles and emergence of pathogens.</title>
        <authorList>
            <person name="Haridas S."/>
            <person name="Albert R."/>
            <person name="Binder M."/>
            <person name="Bloem J."/>
            <person name="Labutti K."/>
            <person name="Salamov A."/>
            <person name="Andreopoulos B."/>
            <person name="Baker S."/>
            <person name="Barry K."/>
            <person name="Bills G."/>
            <person name="Bluhm B."/>
            <person name="Cannon C."/>
            <person name="Castanera R."/>
            <person name="Culley D."/>
            <person name="Daum C."/>
            <person name="Ezra D."/>
            <person name="Gonzalez J."/>
            <person name="Henrissat B."/>
            <person name="Kuo A."/>
            <person name="Liang C."/>
            <person name="Lipzen A."/>
            <person name="Lutzoni F."/>
            <person name="Magnuson J."/>
            <person name="Mondo S."/>
            <person name="Nolan M."/>
            <person name="Ohm R."/>
            <person name="Pangilinan J."/>
            <person name="Park H.-J."/>
            <person name="Ramirez L."/>
            <person name="Alfaro M."/>
            <person name="Sun H."/>
            <person name="Tritt A."/>
            <person name="Yoshinaga Y."/>
            <person name="Zwiers L.-H."/>
            <person name="Turgeon B."/>
            <person name="Goodwin S."/>
            <person name="Spatafora J."/>
            <person name="Crous P."/>
            <person name="Grigoriev I."/>
        </authorList>
    </citation>
    <scope>NUCLEOTIDE SEQUENCE</scope>
    <source>
        <strain evidence="7">CBS 101060</strain>
    </source>
</reference>
<keyword evidence="8" id="KW-1185">Reference proteome</keyword>
<sequence>MECGCHDIEQSVYGNTLPELNSNIASWNSYEQEQSDYPPISDFPPLDRIHSPIMGNDTHEEFDFDDFCVPLSAPMSPVQLPTPMDTRLEDDLAQSLSPVRSRGNEHHSFSRNSCSYQPRSCFDIALNILQKLHTPPNICLSLCDQPYMGSSPRRRDTDGIQTNQDVVDLLSNILTCSCSLNARIQLLLTTIFGKLVASCRTTFKKGYECNIHNKSDDLDTNLNQAKEGMLQGTDTYNFTYSTAAEVRNSIQTATSNLLNIETLLEQISRRLQEAQSVKPLETFLWGSTPLISEQPALAETVYKSLIRYLGREIQATKVDMKLAMDLKFYKQSHPEFQLPTKIKHKGQEGYLDWGPSKNLKIAA</sequence>
<evidence type="ECO:0000256" key="1">
    <source>
        <dbReference type="ARBA" id="ARBA00022723"/>
    </source>
</evidence>
<proteinExistence type="predicted"/>
<dbReference type="GO" id="GO:0005634">
    <property type="term" value="C:nucleus"/>
    <property type="evidence" value="ECO:0007669"/>
    <property type="project" value="InterPro"/>
</dbReference>
<dbReference type="EMBL" id="MU006106">
    <property type="protein sequence ID" value="KAF2835762.1"/>
    <property type="molecule type" value="Genomic_DNA"/>
</dbReference>
<feature type="domain" description="Aflatoxin regulatory protein" evidence="6">
    <location>
        <begin position="118"/>
        <end position="203"/>
    </location>
</feature>
<protein>
    <recommendedName>
        <fullName evidence="6">Aflatoxin regulatory protein domain-containing protein</fullName>
    </recommendedName>
</protein>
<evidence type="ECO:0000313" key="7">
    <source>
        <dbReference type="EMBL" id="KAF2835762.1"/>
    </source>
</evidence>
<evidence type="ECO:0000256" key="5">
    <source>
        <dbReference type="ARBA" id="ARBA00023242"/>
    </source>
</evidence>
<comment type="caution">
    <text evidence="7">The sequence shown here is derived from an EMBL/GenBank/DDBJ whole genome shotgun (WGS) entry which is preliminary data.</text>
</comment>
<keyword evidence="2" id="KW-0805">Transcription regulation</keyword>
<dbReference type="GO" id="GO:0045122">
    <property type="term" value="P:aflatoxin biosynthetic process"/>
    <property type="evidence" value="ECO:0007669"/>
    <property type="project" value="InterPro"/>
</dbReference>
<evidence type="ECO:0000256" key="3">
    <source>
        <dbReference type="ARBA" id="ARBA00023125"/>
    </source>
</evidence>
<accession>A0A9P4S5Q4</accession>
<dbReference type="InterPro" id="IPR013700">
    <property type="entry name" value="AflR"/>
</dbReference>
<keyword evidence="1" id="KW-0479">Metal-binding</keyword>
<keyword evidence="4" id="KW-0804">Transcription</keyword>